<name>A0AAN7V2V1_9COLE</name>
<keyword evidence="3" id="KW-1185">Reference proteome</keyword>
<keyword evidence="1" id="KW-0812">Transmembrane</keyword>
<proteinExistence type="predicted"/>
<comment type="caution">
    <text evidence="2">The sequence shown here is derived from an EMBL/GenBank/DDBJ whole genome shotgun (WGS) entry which is preliminary data.</text>
</comment>
<dbReference type="Proteomes" id="UP001329430">
    <property type="component" value="Chromosome 9"/>
</dbReference>
<reference evidence="2 3" key="1">
    <citation type="journal article" date="2024" name="Insects">
        <title>An Improved Chromosome-Level Genome Assembly of the Firefly Pyrocoelia pectoralis.</title>
        <authorList>
            <person name="Fu X."/>
            <person name="Meyer-Rochow V.B."/>
            <person name="Ballantyne L."/>
            <person name="Zhu X."/>
        </authorList>
    </citation>
    <scope>NUCLEOTIDE SEQUENCE [LARGE SCALE GENOMIC DNA]</scope>
    <source>
        <strain evidence="2">XCY_ONT2</strain>
    </source>
</reference>
<keyword evidence="1" id="KW-0472">Membrane</keyword>
<dbReference type="EMBL" id="JAVRBK010000009">
    <property type="protein sequence ID" value="KAK5639448.1"/>
    <property type="molecule type" value="Genomic_DNA"/>
</dbReference>
<gene>
    <name evidence="2" type="ORF">RI129_011940</name>
</gene>
<evidence type="ECO:0000313" key="3">
    <source>
        <dbReference type="Proteomes" id="UP001329430"/>
    </source>
</evidence>
<accession>A0AAN7V2V1</accession>
<sequence>MVEDPPHEETVDELRKRLNEMKRMMAERRMTRTEFEGSSMGESRNSTGVIDGNFLSWVFGVALLVIVTVSVYAFYNLYQAILKKFPTHHTEL</sequence>
<feature type="transmembrane region" description="Helical" evidence="1">
    <location>
        <begin position="54"/>
        <end position="75"/>
    </location>
</feature>
<organism evidence="2 3">
    <name type="scientific">Pyrocoelia pectoralis</name>
    <dbReference type="NCBI Taxonomy" id="417401"/>
    <lineage>
        <taxon>Eukaryota</taxon>
        <taxon>Metazoa</taxon>
        <taxon>Ecdysozoa</taxon>
        <taxon>Arthropoda</taxon>
        <taxon>Hexapoda</taxon>
        <taxon>Insecta</taxon>
        <taxon>Pterygota</taxon>
        <taxon>Neoptera</taxon>
        <taxon>Endopterygota</taxon>
        <taxon>Coleoptera</taxon>
        <taxon>Polyphaga</taxon>
        <taxon>Elateriformia</taxon>
        <taxon>Elateroidea</taxon>
        <taxon>Lampyridae</taxon>
        <taxon>Lampyrinae</taxon>
        <taxon>Pyrocoelia</taxon>
    </lineage>
</organism>
<protein>
    <submittedName>
        <fullName evidence="2">Uncharacterized protein</fullName>
    </submittedName>
</protein>
<evidence type="ECO:0000313" key="2">
    <source>
        <dbReference type="EMBL" id="KAK5639448.1"/>
    </source>
</evidence>
<dbReference type="AlphaFoldDB" id="A0AAN7V2V1"/>
<evidence type="ECO:0000256" key="1">
    <source>
        <dbReference type="SAM" id="Phobius"/>
    </source>
</evidence>
<keyword evidence="1" id="KW-1133">Transmembrane helix</keyword>